<dbReference type="InterPro" id="IPR003331">
    <property type="entry name" value="UDP_GlcNAc_Epimerase_2_dom"/>
</dbReference>
<dbReference type="CDD" id="cd03786">
    <property type="entry name" value="GTB_UDP-GlcNAc_2-Epimerase"/>
    <property type="match status" value="1"/>
</dbReference>
<dbReference type="Gene3D" id="3.40.50.2000">
    <property type="entry name" value="Glycogen Phosphorylase B"/>
    <property type="match status" value="2"/>
</dbReference>
<evidence type="ECO:0000313" key="3">
    <source>
        <dbReference type="EMBL" id="TVO72424.1"/>
    </source>
</evidence>
<proteinExistence type="inferred from homology"/>
<dbReference type="Pfam" id="PF02350">
    <property type="entry name" value="Epimerase_2"/>
    <property type="match status" value="1"/>
</dbReference>
<dbReference type="NCBIfam" id="TIGR00236">
    <property type="entry name" value="wecB"/>
    <property type="match status" value="1"/>
</dbReference>
<evidence type="ECO:0000256" key="1">
    <source>
        <dbReference type="RuleBase" id="RU003513"/>
    </source>
</evidence>
<gene>
    <name evidence="3" type="ORF">FHP88_12565</name>
</gene>
<dbReference type="PANTHER" id="PTHR43174">
    <property type="entry name" value="UDP-N-ACETYLGLUCOSAMINE 2-EPIMERASE"/>
    <property type="match status" value="1"/>
</dbReference>
<dbReference type="EMBL" id="VMNH01000016">
    <property type="protein sequence ID" value="TVO72424.1"/>
    <property type="molecule type" value="Genomic_DNA"/>
</dbReference>
<dbReference type="AlphaFoldDB" id="A0A557S4T5"/>
<dbReference type="OrthoDB" id="9803238at2"/>
<reference evidence="3 4" key="1">
    <citation type="submission" date="2019-07" db="EMBL/GenBank/DDBJ databases">
        <title>The pathways for chlorine oxyanion respiration interact through the shared metabolite chlorate.</title>
        <authorList>
            <person name="Barnum T.P."/>
            <person name="Cheng Y."/>
            <person name="Hill K.A."/>
            <person name="Lucas L.N."/>
            <person name="Carlson H.K."/>
            <person name="Coates J.D."/>
        </authorList>
    </citation>
    <scope>NUCLEOTIDE SEQUENCE [LARGE SCALE GENOMIC DNA]</scope>
    <source>
        <strain evidence="3 4">BK-1</strain>
    </source>
</reference>
<dbReference type="Proteomes" id="UP000316649">
    <property type="component" value="Unassembled WGS sequence"/>
</dbReference>
<dbReference type="InterPro" id="IPR029767">
    <property type="entry name" value="WecB-like"/>
</dbReference>
<protein>
    <submittedName>
        <fullName evidence="3">UDP-N-acetylglucosamine 2-epimerase (Non-hydrolyzing)</fullName>
        <ecNumber evidence="3">5.1.3.14</ecNumber>
    </submittedName>
</protein>
<comment type="caution">
    <text evidence="3">The sequence shown here is derived from an EMBL/GenBank/DDBJ whole genome shotgun (WGS) entry which is preliminary data.</text>
</comment>
<evidence type="ECO:0000313" key="4">
    <source>
        <dbReference type="Proteomes" id="UP000316649"/>
    </source>
</evidence>
<keyword evidence="4" id="KW-1185">Reference proteome</keyword>
<comment type="similarity">
    <text evidence="1">Belongs to the UDP-N-acetylglucosamine 2-epimerase family.</text>
</comment>
<organism evidence="3 4">
    <name type="scientific">Sedimenticola selenatireducens</name>
    <dbReference type="NCBI Taxonomy" id="191960"/>
    <lineage>
        <taxon>Bacteria</taxon>
        <taxon>Pseudomonadati</taxon>
        <taxon>Pseudomonadota</taxon>
        <taxon>Gammaproteobacteria</taxon>
        <taxon>Chromatiales</taxon>
        <taxon>Sedimenticolaceae</taxon>
        <taxon>Sedimenticola</taxon>
    </lineage>
</organism>
<accession>A0A557S4T5</accession>
<dbReference type="PANTHER" id="PTHR43174:SF1">
    <property type="entry name" value="UDP-N-ACETYLGLUCOSAMINE 2-EPIMERASE"/>
    <property type="match status" value="1"/>
</dbReference>
<dbReference type="EC" id="5.1.3.14" evidence="3"/>
<name>A0A557S4T5_9GAMM</name>
<keyword evidence="1 3" id="KW-0413">Isomerase</keyword>
<feature type="domain" description="UDP-N-acetylglucosamine 2-epimerase" evidence="2">
    <location>
        <begin position="31"/>
        <end position="358"/>
    </location>
</feature>
<sequence length="365" mass="39719">MKIVTIVGARPQFIKAAAISRVIREDYTGVLEEVIVHTGQHFDENMSKVFFEELDIPHPRYNLEISGGQHGAMTGRMLEAIEKVLLDESPDLVLIYGDTNSTLAGALSAAKLHIPVAHVEAGLRSYNMRMPEEVNRIVADRLSAMLFCPTETAAENLKSEGITAGVFNVGDVMFDVAQFYRHQARKQSAILQELGLNERGFALATCHRAENTDSLERLTAIVTALGELAHTIPVVMPLHPRTRNLISDHGLAEALGEVKITEPLAFLDMVVLEQAAQMILTDSGGVQKEAFFYGVPCITMRDETEWGETVELGWNRLVGASASAITAAANSFLTARPEPTSVEPYGQGDAANKIVAALVEQGLIN</sequence>
<dbReference type="GO" id="GO:0008761">
    <property type="term" value="F:UDP-N-acetylglucosamine 2-epimerase activity"/>
    <property type="evidence" value="ECO:0007669"/>
    <property type="project" value="UniProtKB-EC"/>
</dbReference>
<evidence type="ECO:0000259" key="2">
    <source>
        <dbReference type="Pfam" id="PF02350"/>
    </source>
</evidence>
<dbReference type="SUPFAM" id="SSF53756">
    <property type="entry name" value="UDP-Glycosyltransferase/glycogen phosphorylase"/>
    <property type="match status" value="1"/>
</dbReference>
<dbReference type="RefSeq" id="WP_144359428.1">
    <property type="nucleotide sequence ID" value="NZ_VMNH01000016.1"/>
</dbReference>